<evidence type="ECO:0000313" key="3">
    <source>
        <dbReference type="EMBL" id="AQZ51175.1"/>
    </source>
</evidence>
<dbReference type="EMBL" id="CP020330">
    <property type="protein sequence ID" value="AQZ51175.1"/>
    <property type="molecule type" value="Genomic_DNA"/>
</dbReference>
<dbReference type="InterPro" id="IPR005064">
    <property type="entry name" value="BUG"/>
</dbReference>
<dbReference type="Pfam" id="PF03401">
    <property type="entry name" value="TctC"/>
    <property type="match status" value="1"/>
</dbReference>
<dbReference type="Gene3D" id="3.40.190.10">
    <property type="entry name" value="Periplasmic binding protein-like II"/>
    <property type="match status" value="1"/>
</dbReference>
<evidence type="ECO:0000313" key="4">
    <source>
        <dbReference type="Proteomes" id="UP000191135"/>
    </source>
</evidence>
<dbReference type="RefSeq" id="WP_026173163.1">
    <property type="nucleotide sequence ID" value="NZ_AQWH01000001.1"/>
</dbReference>
<comment type="similarity">
    <text evidence="1">Belongs to the UPF0065 (bug) family.</text>
</comment>
<name>A0A1U9Z0F4_9HYPH</name>
<evidence type="ECO:0000256" key="1">
    <source>
        <dbReference type="ARBA" id="ARBA00006987"/>
    </source>
</evidence>
<dbReference type="GO" id="GO:0016829">
    <property type="term" value="F:lyase activity"/>
    <property type="evidence" value="ECO:0007669"/>
    <property type="project" value="UniProtKB-KW"/>
</dbReference>
<organism evidence="3 4">
    <name type="scientific">Martelella mediterranea DSM 17316</name>
    <dbReference type="NCBI Taxonomy" id="1122214"/>
    <lineage>
        <taxon>Bacteria</taxon>
        <taxon>Pseudomonadati</taxon>
        <taxon>Pseudomonadota</taxon>
        <taxon>Alphaproteobacteria</taxon>
        <taxon>Hyphomicrobiales</taxon>
        <taxon>Aurantimonadaceae</taxon>
        <taxon>Martelella</taxon>
    </lineage>
</organism>
<accession>A0A1U9Z0F4</accession>
<feature type="signal peptide" evidence="2">
    <location>
        <begin position="1"/>
        <end position="23"/>
    </location>
</feature>
<reference evidence="3 4" key="1">
    <citation type="submission" date="2017-03" db="EMBL/GenBank/DDBJ databases">
        <title>Foreign affairs: Plasmid Transfer between Roseobacters and Rhizobia.</title>
        <authorList>
            <person name="Bartling P."/>
            <person name="Bunk B."/>
            <person name="Overmann J."/>
            <person name="Brinkmann H."/>
            <person name="Petersen J."/>
        </authorList>
    </citation>
    <scope>NUCLEOTIDE SEQUENCE [LARGE SCALE GENOMIC DNA]</scope>
    <source>
        <strain evidence="3 4">MACL11</strain>
    </source>
</reference>
<evidence type="ECO:0000256" key="2">
    <source>
        <dbReference type="SAM" id="SignalP"/>
    </source>
</evidence>
<keyword evidence="2" id="KW-0732">Signal</keyword>
<dbReference type="PIRSF" id="PIRSF017082">
    <property type="entry name" value="YflP"/>
    <property type="match status" value="1"/>
</dbReference>
<dbReference type="eggNOG" id="COG3181">
    <property type="taxonomic scope" value="Bacteria"/>
</dbReference>
<dbReference type="PANTHER" id="PTHR42928:SF5">
    <property type="entry name" value="BLR1237 PROTEIN"/>
    <property type="match status" value="1"/>
</dbReference>
<dbReference type="AlphaFoldDB" id="A0A1U9Z0F4"/>
<proteinExistence type="inferred from homology"/>
<dbReference type="Gene3D" id="3.40.190.150">
    <property type="entry name" value="Bordetella uptake gene, domain 1"/>
    <property type="match status" value="1"/>
</dbReference>
<sequence length="323" mass="33915" precursor="true">MKPLTLLTSVSLALAALTGAAIAQESDYPNDLVRVVVGSSPGGTADTVSRIVADALSDKFGETFVVENLPGAGGALAASEVRSAEPDGYTIQFIFSSFSILPSLNPDVNYDPVKDFEAITMVSYAPNLLLVNPSFGVKTFPEWVDKIKANPGKYDYGSGGIGYSQHLSMEMLLQDIGGDVVHIPYAGSGNLLGALISGEIPFAFDTLTTAVPHIESGALIPLAITSSERSEILPDVPAVGEFVEGYELTAWNGFVAPAGTPREIVDELNAAIVEYLETDAAKAFFGKLGTAIAASTPEEFEQVIAGDYEKFAVVIKEAGITAQ</sequence>
<dbReference type="OrthoDB" id="7250490at2"/>
<gene>
    <name evidence="3" type="ORF">Mame_01833</name>
</gene>
<dbReference type="KEGG" id="mmed:Mame_01833"/>
<dbReference type="CDD" id="cd13578">
    <property type="entry name" value="PBP2_Bug27"/>
    <property type="match status" value="1"/>
</dbReference>
<dbReference type="InterPro" id="IPR042100">
    <property type="entry name" value="Bug_dom1"/>
</dbReference>
<keyword evidence="3" id="KW-0456">Lyase</keyword>
<keyword evidence="4" id="KW-1185">Reference proteome</keyword>
<dbReference type="SUPFAM" id="SSF53850">
    <property type="entry name" value="Periplasmic binding protein-like II"/>
    <property type="match status" value="1"/>
</dbReference>
<dbReference type="PANTHER" id="PTHR42928">
    <property type="entry name" value="TRICARBOXYLATE-BINDING PROTEIN"/>
    <property type="match status" value="1"/>
</dbReference>
<dbReference type="Proteomes" id="UP000191135">
    <property type="component" value="Chromosome"/>
</dbReference>
<dbReference type="STRING" id="1122214.Mame_01833"/>
<feature type="chain" id="PRO_5010699996" evidence="2">
    <location>
        <begin position="24"/>
        <end position="323"/>
    </location>
</feature>
<protein>
    <submittedName>
        <fullName evidence="3">Argininosuccinate lyase</fullName>
    </submittedName>
</protein>